<reference evidence="7 8" key="1">
    <citation type="submission" date="2016-11" db="EMBL/GenBank/DDBJ databases">
        <authorList>
            <person name="Jaros S."/>
            <person name="Januszkiewicz K."/>
            <person name="Wedrychowicz H."/>
        </authorList>
    </citation>
    <scope>NUCLEOTIDE SEQUENCE [LARGE SCALE GENOMIC DNA]</scope>
    <source>
        <strain evidence="7 8">CGMCC 1.10190</strain>
    </source>
</reference>
<evidence type="ECO:0000256" key="3">
    <source>
        <dbReference type="ARBA" id="ARBA00023015"/>
    </source>
</evidence>
<dbReference type="InterPro" id="IPR025943">
    <property type="entry name" value="Sigma_54_int_dom_ATP-bd_2"/>
</dbReference>
<dbReference type="PRINTS" id="PR01590">
    <property type="entry name" value="HTHFIS"/>
</dbReference>
<dbReference type="GO" id="GO:0043565">
    <property type="term" value="F:sequence-specific DNA binding"/>
    <property type="evidence" value="ECO:0007669"/>
    <property type="project" value="InterPro"/>
</dbReference>
<dbReference type="InterPro" id="IPR002078">
    <property type="entry name" value="Sigma_54_int"/>
</dbReference>
<dbReference type="SUPFAM" id="SSF52540">
    <property type="entry name" value="P-loop containing nucleoside triphosphate hydrolases"/>
    <property type="match status" value="1"/>
</dbReference>
<dbReference type="InterPro" id="IPR025944">
    <property type="entry name" value="Sigma_54_int_dom_CS"/>
</dbReference>
<evidence type="ECO:0000259" key="6">
    <source>
        <dbReference type="PROSITE" id="PS50045"/>
    </source>
</evidence>
<dbReference type="Pfam" id="PF25601">
    <property type="entry name" value="AAA_lid_14"/>
    <property type="match status" value="1"/>
</dbReference>
<dbReference type="SUPFAM" id="SSF46689">
    <property type="entry name" value="Homeodomain-like"/>
    <property type="match status" value="1"/>
</dbReference>
<dbReference type="SUPFAM" id="SSF55781">
    <property type="entry name" value="GAF domain-like"/>
    <property type="match status" value="1"/>
</dbReference>
<dbReference type="PANTHER" id="PTHR32071">
    <property type="entry name" value="TRANSCRIPTIONAL REGULATORY PROTEIN"/>
    <property type="match status" value="1"/>
</dbReference>
<gene>
    <name evidence="7" type="ORF">SAMN04488135_101142</name>
</gene>
<dbReference type="Pfam" id="PF01590">
    <property type="entry name" value="GAF"/>
    <property type="match status" value="1"/>
</dbReference>
<dbReference type="SMART" id="SM00382">
    <property type="entry name" value="AAA"/>
    <property type="match status" value="1"/>
</dbReference>
<evidence type="ECO:0000256" key="5">
    <source>
        <dbReference type="ARBA" id="ARBA00023163"/>
    </source>
</evidence>
<dbReference type="Gene3D" id="3.40.50.300">
    <property type="entry name" value="P-loop containing nucleotide triphosphate hydrolases"/>
    <property type="match status" value="1"/>
</dbReference>
<dbReference type="Gene3D" id="1.10.10.60">
    <property type="entry name" value="Homeodomain-like"/>
    <property type="match status" value="1"/>
</dbReference>
<dbReference type="PROSITE" id="PS50045">
    <property type="entry name" value="SIGMA54_INTERACT_4"/>
    <property type="match status" value="1"/>
</dbReference>
<dbReference type="EMBL" id="FQXE01000001">
    <property type="protein sequence ID" value="SHG72891.1"/>
    <property type="molecule type" value="Genomic_DNA"/>
</dbReference>
<sequence>MLSLEAGNHVDRIRRIVQYGMDNPEVSAAVTLSWTRCINDYGLDPESKRLPPVLTQTELLERRERSRILLAEARQEMNILYQQLADPELAVVLVHTDGSILHMVAAASLEHNLSMLGLRPGAVWSEEQAGTNGMGTCLVVAEPIAIQQNDHFFSSHIRLTCSAVPIKDQHGDVIAVLDVTSRSALLQQHSLVLIGMTARMIENRLLDATCQKAHAIHFHSRPESIYTVHEGKLMVDGDGTIVAANHSALFQLGFASMAELRASRFDDIFQSSLETILQRSLQSSFHPVPIYRAGASSRFFAIAQHPPMAMSAAGPELHGATPRGIVIPAAAAPLRGKAAADLAAASELELGDAGLREQFALASRVIARRVPVLLYGETGSGKEVFARALHDQGARRDGPFVAVNCASLPESLIESELFGYRAGAFTGAQRQGRKGKILQADNGTLFLDEIGDMPLALQARLLRVLDERKVTPLGSETCISVELQLISASHRNMAELVRRGLFREDLYYRLNGVEVRLPALRDRADKRELIHSLLQEEAGAPLRLSPQAEAILMSYPWPGNLRQLRHILRTMVVLCDGDTLGLQHIPASLSEAAVNAPEPPAAVPAMIAPPAPAAPESLPADAASMTMMDALNPLQVTERATLIQLLDTYRWNISNVAKALGISRNTLYRKLHRLCIPLSSQSEQDGVAAGRQGP</sequence>
<accession>A0A1M5M6I3</accession>
<keyword evidence="2" id="KW-0067">ATP-binding</keyword>
<name>A0A1M5M6I3_9BURK</name>
<dbReference type="Proteomes" id="UP000184226">
    <property type="component" value="Unassembled WGS sequence"/>
</dbReference>
<dbReference type="Gene3D" id="1.10.8.60">
    <property type="match status" value="1"/>
</dbReference>
<dbReference type="InterPro" id="IPR027417">
    <property type="entry name" value="P-loop_NTPase"/>
</dbReference>
<dbReference type="PROSITE" id="PS00676">
    <property type="entry name" value="SIGMA54_INTERACT_2"/>
    <property type="match status" value="1"/>
</dbReference>
<evidence type="ECO:0000256" key="2">
    <source>
        <dbReference type="ARBA" id="ARBA00022840"/>
    </source>
</evidence>
<evidence type="ECO:0000313" key="7">
    <source>
        <dbReference type="EMBL" id="SHG72891.1"/>
    </source>
</evidence>
<evidence type="ECO:0000313" key="8">
    <source>
        <dbReference type="Proteomes" id="UP000184226"/>
    </source>
</evidence>
<dbReference type="GO" id="GO:0005524">
    <property type="term" value="F:ATP binding"/>
    <property type="evidence" value="ECO:0007669"/>
    <property type="project" value="UniProtKB-KW"/>
</dbReference>
<proteinExistence type="predicted"/>
<dbReference type="CDD" id="cd00009">
    <property type="entry name" value="AAA"/>
    <property type="match status" value="1"/>
</dbReference>
<dbReference type="Pfam" id="PF00158">
    <property type="entry name" value="Sigma54_activat"/>
    <property type="match status" value="1"/>
</dbReference>
<dbReference type="InterPro" id="IPR003018">
    <property type="entry name" value="GAF"/>
</dbReference>
<dbReference type="InterPro" id="IPR058031">
    <property type="entry name" value="AAA_lid_NorR"/>
</dbReference>
<organism evidence="7 8">
    <name type="scientific">Pollutimonas bauzanensis</name>
    <dbReference type="NCBI Taxonomy" id="658167"/>
    <lineage>
        <taxon>Bacteria</taxon>
        <taxon>Pseudomonadati</taxon>
        <taxon>Pseudomonadota</taxon>
        <taxon>Betaproteobacteria</taxon>
        <taxon>Burkholderiales</taxon>
        <taxon>Alcaligenaceae</taxon>
        <taxon>Pollutimonas</taxon>
    </lineage>
</organism>
<evidence type="ECO:0000256" key="4">
    <source>
        <dbReference type="ARBA" id="ARBA00023125"/>
    </source>
</evidence>
<keyword evidence="5" id="KW-0804">Transcription</keyword>
<dbReference type="RefSeq" id="WP_073101024.1">
    <property type="nucleotide sequence ID" value="NZ_FQXE01000001.1"/>
</dbReference>
<dbReference type="STRING" id="658167.SAMN04488135_101142"/>
<dbReference type="InterPro" id="IPR025662">
    <property type="entry name" value="Sigma_54_int_dom_ATP-bd_1"/>
</dbReference>
<keyword evidence="3" id="KW-0805">Transcription regulation</keyword>
<dbReference type="GO" id="GO:0006355">
    <property type="term" value="P:regulation of DNA-templated transcription"/>
    <property type="evidence" value="ECO:0007669"/>
    <property type="project" value="InterPro"/>
</dbReference>
<dbReference type="Pfam" id="PF02954">
    <property type="entry name" value="HTH_8"/>
    <property type="match status" value="1"/>
</dbReference>
<keyword evidence="4" id="KW-0238">DNA-binding</keyword>
<evidence type="ECO:0000256" key="1">
    <source>
        <dbReference type="ARBA" id="ARBA00022741"/>
    </source>
</evidence>
<dbReference type="PROSITE" id="PS00675">
    <property type="entry name" value="SIGMA54_INTERACT_1"/>
    <property type="match status" value="1"/>
</dbReference>
<dbReference type="PROSITE" id="PS00688">
    <property type="entry name" value="SIGMA54_INTERACT_3"/>
    <property type="match status" value="1"/>
</dbReference>
<dbReference type="Gene3D" id="3.30.450.40">
    <property type="match status" value="1"/>
</dbReference>
<dbReference type="AlphaFoldDB" id="A0A1M5M6I3"/>
<dbReference type="FunFam" id="3.40.50.300:FF:000006">
    <property type="entry name" value="DNA-binding transcriptional regulator NtrC"/>
    <property type="match status" value="1"/>
</dbReference>
<keyword evidence="1" id="KW-0547">Nucleotide-binding</keyword>
<feature type="domain" description="Sigma-54 factor interaction" evidence="6">
    <location>
        <begin position="348"/>
        <end position="573"/>
    </location>
</feature>
<dbReference type="PANTHER" id="PTHR32071:SF77">
    <property type="entry name" value="TRANSCRIPTIONAL REGULATORY PROTEIN"/>
    <property type="match status" value="1"/>
</dbReference>
<keyword evidence="8" id="KW-1185">Reference proteome</keyword>
<dbReference type="InterPro" id="IPR009057">
    <property type="entry name" value="Homeodomain-like_sf"/>
</dbReference>
<dbReference type="OrthoDB" id="9761705at2"/>
<dbReference type="InterPro" id="IPR002197">
    <property type="entry name" value="HTH_Fis"/>
</dbReference>
<dbReference type="InterPro" id="IPR003593">
    <property type="entry name" value="AAA+_ATPase"/>
</dbReference>
<protein>
    <submittedName>
        <fullName evidence="7">Transcriptional regulator of acetoin/glycerol metabolism</fullName>
    </submittedName>
</protein>
<dbReference type="InterPro" id="IPR029016">
    <property type="entry name" value="GAF-like_dom_sf"/>
</dbReference>